<dbReference type="Pfam" id="PF00694">
    <property type="entry name" value="Aconitase_C"/>
    <property type="match status" value="1"/>
</dbReference>
<organism evidence="12 13">
    <name type="scientific">Fulvimarina pelagi HTCC2506</name>
    <dbReference type="NCBI Taxonomy" id="314231"/>
    <lineage>
        <taxon>Bacteria</taxon>
        <taxon>Pseudomonadati</taxon>
        <taxon>Pseudomonadota</taxon>
        <taxon>Alphaproteobacteria</taxon>
        <taxon>Hyphomicrobiales</taxon>
        <taxon>Aurantimonadaceae</taxon>
        <taxon>Fulvimarina</taxon>
    </lineage>
</organism>
<keyword evidence="7 10" id="KW-0028">Amino-acid biosynthesis</keyword>
<dbReference type="InterPro" id="IPR050075">
    <property type="entry name" value="LeuD"/>
</dbReference>
<sequence>MEADKMEKFVSVTGIAAPMPINNVDTDMITPKPVLKAVTKKGLAWSLFQEHRFKPDGTENPEFVLNQEPWRNAKIIVSLENWGCGSSREHSPWAMYDFGIRAVIAISYADIHYNNCFKNGILPVTLSPDEVDVVMEAARRGEEVTVDLEDEEVRLADGTVFAFEIEDYRRDALLRGLDEIGQTLDQGDAIFAFEEKQRKVTPWLYDREPIE</sequence>
<evidence type="ECO:0000256" key="1">
    <source>
        <dbReference type="ARBA" id="ARBA00000491"/>
    </source>
</evidence>
<keyword evidence="13" id="KW-1185">Reference proteome</keyword>
<proteinExistence type="inferred from homology"/>
<reference evidence="12 13" key="1">
    <citation type="journal article" date="2010" name="J. Bacteriol.">
        <title>Genome sequence of Fulvimarina pelagi HTCC2506T, a Mn(II)-oxidizing alphaproteobacterium possessing an aerobic anoxygenic photosynthetic gene cluster and Xanthorhodopsin.</title>
        <authorList>
            <person name="Kang I."/>
            <person name="Oh H.M."/>
            <person name="Lim S.I."/>
            <person name="Ferriera S."/>
            <person name="Giovannoni S.J."/>
            <person name="Cho J.C."/>
        </authorList>
    </citation>
    <scope>NUCLEOTIDE SEQUENCE [LARGE SCALE GENOMIC DNA]</scope>
    <source>
        <strain evidence="12 13">HTCC2506</strain>
    </source>
</reference>
<evidence type="ECO:0000313" key="13">
    <source>
        <dbReference type="Proteomes" id="UP000004310"/>
    </source>
</evidence>
<comment type="similarity">
    <text evidence="4 10">Belongs to the LeuD family. LeuD type 1 subfamily.</text>
</comment>
<dbReference type="InterPro" id="IPR033940">
    <property type="entry name" value="IPMI_Swivel"/>
</dbReference>
<keyword evidence="6 10" id="KW-0432">Leucine biosynthesis</keyword>
<dbReference type="NCBIfam" id="NF002458">
    <property type="entry name" value="PRK01641.1"/>
    <property type="match status" value="1"/>
</dbReference>
<dbReference type="Gene3D" id="3.20.19.10">
    <property type="entry name" value="Aconitase, domain 4"/>
    <property type="match status" value="1"/>
</dbReference>
<name>Q0G320_9HYPH</name>
<dbReference type="FunFam" id="3.20.19.10:FF:000003">
    <property type="entry name" value="3-isopropylmalate dehydratase small subunit"/>
    <property type="match status" value="1"/>
</dbReference>
<feature type="domain" description="Aconitase A/isopropylmalate dehydratase small subunit swivel" evidence="11">
    <location>
        <begin position="6"/>
        <end position="127"/>
    </location>
</feature>
<dbReference type="GO" id="GO:0003861">
    <property type="term" value="F:3-isopropylmalate dehydratase activity"/>
    <property type="evidence" value="ECO:0007669"/>
    <property type="project" value="UniProtKB-UniRule"/>
</dbReference>
<evidence type="ECO:0000256" key="9">
    <source>
        <dbReference type="ARBA" id="ARBA00023304"/>
    </source>
</evidence>
<keyword evidence="9 10" id="KW-0100">Branched-chain amino acid biosynthesis</keyword>
<accession>Q0G320</accession>
<evidence type="ECO:0000313" key="12">
    <source>
        <dbReference type="EMBL" id="EAU42011.1"/>
    </source>
</evidence>
<comment type="caution">
    <text evidence="12">The sequence shown here is derived from an EMBL/GenBank/DDBJ whole genome shotgun (WGS) entry which is preliminary data.</text>
</comment>
<dbReference type="CDD" id="cd01577">
    <property type="entry name" value="IPMI_Swivel"/>
    <property type="match status" value="1"/>
</dbReference>
<dbReference type="PANTHER" id="PTHR43345">
    <property type="entry name" value="3-ISOPROPYLMALATE DEHYDRATASE SMALL SUBUNIT 2-RELATED-RELATED"/>
    <property type="match status" value="1"/>
</dbReference>
<dbReference type="Proteomes" id="UP000004310">
    <property type="component" value="Unassembled WGS sequence"/>
</dbReference>
<evidence type="ECO:0000256" key="7">
    <source>
        <dbReference type="ARBA" id="ARBA00022605"/>
    </source>
</evidence>
<dbReference type="GO" id="GO:0009098">
    <property type="term" value="P:L-leucine biosynthetic process"/>
    <property type="evidence" value="ECO:0007669"/>
    <property type="project" value="UniProtKB-UniRule"/>
</dbReference>
<dbReference type="EC" id="4.2.1.33" evidence="10"/>
<dbReference type="HOGENOM" id="CLU_081378_0_3_5"/>
<comment type="pathway">
    <text evidence="3 10">Amino-acid biosynthesis; L-leucine biosynthesis; L-leucine from 3-methyl-2-oxobutanoate: step 2/4.</text>
</comment>
<dbReference type="InterPro" id="IPR000573">
    <property type="entry name" value="AconitaseA/IPMdHydase_ssu_swvl"/>
</dbReference>
<evidence type="ECO:0000256" key="8">
    <source>
        <dbReference type="ARBA" id="ARBA00023239"/>
    </source>
</evidence>
<evidence type="ECO:0000256" key="6">
    <source>
        <dbReference type="ARBA" id="ARBA00022430"/>
    </source>
</evidence>
<comment type="subunit">
    <text evidence="5 10">Heterodimer of LeuC and LeuD.</text>
</comment>
<dbReference type="InterPro" id="IPR015928">
    <property type="entry name" value="Aconitase/3IPM_dehydase_swvl"/>
</dbReference>
<dbReference type="GO" id="GO:0009316">
    <property type="term" value="C:3-isopropylmalate dehydratase complex"/>
    <property type="evidence" value="ECO:0007669"/>
    <property type="project" value="InterPro"/>
</dbReference>
<comment type="function">
    <text evidence="2 10">Catalyzes the isomerization between 2-isopropylmalate and 3-isopropylmalate, via the formation of 2-isopropylmaleate.</text>
</comment>
<dbReference type="EMBL" id="AATP01000002">
    <property type="protein sequence ID" value="EAU42011.1"/>
    <property type="molecule type" value="Genomic_DNA"/>
</dbReference>
<protein>
    <recommendedName>
        <fullName evidence="10">3-isopropylmalate dehydratase small subunit</fullName>
        <ecNumber evidence="10">4.2.1.33</ecNumber>
    </recommendedName>
    <alternativeName>
        <fullName evidence="10">Alpha-IPM isomerase</fullName>
        <shortName evidence="10">IPMI</shortName>
    </alternativeName>
    <alternativeName>
        <fullName evidence="10">Isopropylmalate isomerase</fullName>
    </alternativeName>
</protein>
<evidence type="ECO:0000256" key="10">
    <source>
        <dbReference type="HAMAP-Rule" id="MF_01031"/>
    </source>
</evidence>
<comment type="catalytic activity">
    <reaction evidence="1 10">
        <text>(2R,3S)-3-isopropylmalate = (2S)-2-isopropylmalate</text>
        <dbReference type="Rhea" id="RHEA:32287"/>
        <dbReference type="ChEBI" id="CHEBI:1178"/>
        <dbReference type="ChEBI" id="CHEBI:35121"/>
        <dbReference type="EC" id="4.2.1.33"/>
    </reaction>
</comment>
<dbReference type="STRING" id="217511.GCA_001463845_03344"/>
<evidence type="ECO:0000256" key="2">
    <source>
        <dbReference type="ARBA" id="ARBA00002695"/>
    </source>
</evidence>
<dbReference type="HAMAP" id="MF_01031">
    <property type="entry name" value="LeuD_type1"/>
    <property type="match status" value="1"/>
</dbReference>
<dbReference type="GO" id="GO:0016853">
    <property type="term" value="F:isomerase activity"/>
    <property type="evidence" value="ECO:0007669"/>
    <property type="project" value="UniProtKB-KW"/>
</dbReference>
<evidence type="ECO:0000256" key="3">
    <source>
        <dbReference type="ARBA" id="ARBA00004729"/>
    </source>
</evidence>
<dbReference type="eggNOG" id="COG0066">
    <property type="taxonomic scope" value="Bacteria"/>
</dbReference>
<evidence type="ECO:0000256" key="5">
    <source>
        <dbReference type="ARBA" id="ARBA00011271"/>
    </source>
</evidence>
<dbReference type="AlphaFoldDB" id="Q0G320"/>
<dbReference type="InterPro" id="IPR004431">
    <property type="entry name" value="3-IsopropMal_deHydase_ssu"/>
</dbReference>
<evidence type="ECO:0000259" key="11">
    <source>
        <dbReference type="Pfam" id="PF00694"/>
    </source>
</evidence>
<keyword evidence="8 10" id="KW-0456">Lyase</keyword>
<keyword evidence="12" id="KW-0413">Isomerase</keyword>
<dbReference type="NCBIfam" id="TIGR00171">
    <property type="entry name" value="leuD"/>
    <property type="match status" value="1"/>
</dbReference>
<dbReference type="PANTHER" id="PTHR43345:SF5">
    <property type="entry name" value="3-ISOPROPYLMALATE DEHYDRATASE SMALL SUBUNIT"/>
    <property type="match status" value="1"/>
</dbReference>
<gene>
    <name evidence="10" type="primary">leuD</name>
    <name evidence="12" type="ORF">FP2506_16299</name>
</gene>
<dbReference type="SUPFAM" id="SSF52016">
    <property type="entry name" value="LeuD/IlvD-like"/>
    <property type="match status" value="1"/>
</dbReference>
<dbReference type="UniPathway" id="UPA00048">
    <property type="reaction ID" value="UER00071"/>
</dbReference>
<evidence type="ECO:0000256" key="4">
    <source>
        <dbReference type="ARBA" id="ARBA00009845"/>
    </source>
</evidence>